<protein>
    <submittedName>
        <fullName evidence="1">Uncharacterized protein</fullName>
    </submittedName>
</protein>
<gene>
    <name evidence="1" type="ORF">CVT25_006145</name>
</gene>
<keyword evidence="2" id="KW-1185">Reference proteome</keyword>
<dbReference type="AlphaFoldDB" id="A0A409WZ23"/>
<comment type="caution">
    <text evidence="1">The sequence shown here is derived from an EMBL/GenBank/DDBJ whole genome shotgun (WGS) entry which is preliminary data.</text>
</comment>
<evidence type="ECO:0000313" key="1">
    <source>
        <dbReference type="EMBL" id="PPQ83711.1"/>
    </source>
</evidence>
<reference evidence="1 2" key="1">
    <citation type="journal article" date="2018" name="Evol. Lett.">
        <title>Horizontal gene cluster transfer increased hallucinogenic mushroom diversity.</title>
        <authorList>
            <person name="Reynolds H.T."/>
            <person name="Vijayakumar V."/>
            <person name="Gluck-Thaler E."/>
            <person name="Korotkin H.B."/>
            <person name="Matheny P.B."/>
            <person name="Slot J.C."/>
        </authorList>
    </citation>
    <scope>NUCLEOTIDE SEQUENCE [LARGE SCALE GENOMIC DNA]</scope>
    <source>
        <strain evidence="1 2">2631</strain>
    </source>
</reference>
<dbReference type="Proteomes" id="UP000283269">
    <property type="component" value="Unassembled WGS sequence"/>
</dbReference>
<sequence>MSVTSEMWIIGGWERNACLQKICATFCRSSLFPSSRTDLAHAFASRGPMYDTPAPTLSVSPRPLHSYLALNFYPTVSTFRIELFATGTGTCPRPGPWPSTTRVNYLRSCVCDCSSKREDWRAATRYRSSACCAVEECQ</sequence>
<proteinExistence type="predicted"/>
<accession>A0A409WZ23</accession>
<evidence type="ECO:0000313" key="2">
    <source>
        <dbReference type="Proteomes" id="UP000283269"/>
    </source>
</evidence>
<dbReference type="EMBL" id="NHYD01002984">
    <property type="protein sequence ID" value="PPQ83711.1"/>
    <property type="molecule type" value="Genomic_DNA"/>
</dbReference>
<name>A0A409WZ23_PSICY</name>
<dbReference type="InParanoid" id="A0A409WZ23"/>
<organism evidence="1 2">
    <name type="scientific">Psilocybe cyanescens</name>
    <dbReference type="NCBI Taxonomy" id="93625"/>
    <lineage>
        <taxon>Eukaryota</taxon>
        <taxon>Fungi</taxon>
        <taxon>Dikarya</taxon>
        <taxon>Basidiomycota</taxon>
        <taxon>Agaricomycotina</taxon>
        <taxon>Agaricomycetes</taxon>
        <taxon>Agaricomycetidae</taxon>
        <taxon>Agaricales</taxon>
        <taxon>Agaricineae</taxon>
        <taxon>Strophariaceae</taxon>
        <taxon>Psilocybe</taxon>
    </lineage>
</organism>